<keyword evidence="2 4" id="KW-0238">DNA-binding</keyword>
<evidence type="ECO:0000256" key="1">
    <source>
        <dbReference type="ARBA" id="ARBA00023015"/>
    </source>
</evidence>
<comment type="caution">
    <text evidence="6">The sequence shown here is derived from an EMBL/GenBank/DDBJ whole genome shotgun (WGS) entry which is preliminary data.</text>
</comment>
<dbReference type="Proteomes" id="UP000549971">
    <property type="component" value="Unassembled WGS sequence"/>
</dbReference>
<accession>A0A7W9JDV6</accession>
<reference evidence="6 7" key="1">
    <citation type="submission" date="2020-08" db="EMBL/GenBank/DDBJ databases">
        <title>Sequencing the genomes of 1000 actinobacteria strains.</title>
        <authorList>
            <person name="Klenk H.-P."/>
        </authorList>
    </citation>
    <scope>NUCLEOTIDE SEQUENCE [LARGE SCALE GENOMIC DNA]</scope>
    <source>
        <strain evidence="6 7">DSM 28967</strain>
    </source>
</reference>
<organism evidence="6 7">
    <name type="scientific">Kribbella italica</name>
    <dbReference type="NCBI Taxonomy" id="1540520"/>
    <lineage>
        <taxon>Bacteria</taxon>
        <taxon>Bacillati</taxon>
        <taxon>Actinomycetota</taxon>
        <taxon>Actinomycetes</taxon>
        <taxon>Propionibacteriales</taxon>
        <taxon>Kribbellaceae</taxon>
        <taxon>Kribbella</taxon>
    </lineage>
</organism>
<dbReference type="PANTHER" id="PTHR30055:SF238">
    <property type="entry name" value="MYCOFACTOCIN BIOSYNTHESIS TRANSCRIPTIONAL REGULATOR MFTR-RELATED"/>
    <property type="match status" value="1"/>
</dbReference>
<keyword evidence="3" id="KW-0804">Transcription</keyword>
<keyword evidence="7" id="KW-1185">Reference proteome</keyword>
<dbReference type="GO" id="GO:0003700">
    <property type="term" value="F:DNA-binding transcription factor activity"/>
    <property type="evidence" value="ECO:0007669"/>
    <property type="project" value="TreeGrafter"/>
</dbReference>
<gene>
    <name evidence="6" type="ORF">HDA39_006908</name>
</gene>
<evidence type="ECO:0000313" key="7">
    <source>
        <dbReference type="Proteomes" id="UP000549971"/>
    </source>
</evidence>
<dbReference type="GO" id="GO:0000976">
    <property type="term" value="F:transcription cis-regulatory region binding"/>
    <property type="evidence" value="ECO:0007669"/>
    <property type="project" value="TreeGrafter"/>
</dbReference>
<proteinExistence type="predicted"/>
<evidence type="ECO:0000259" key="5">
    <source>
        <dbReference type="PROSITE" id="PS50977"/>
    </source>
</evidence>
<dbReference type="Pfam" id="PF17754">
    <property type="entry name" value="TetR_C_14"/>
    <property type="match status" value="1"/>
</dbReference>
<dbReference type="PROSITE" id="PS01081">
    <property type="entry name" value="HTH_TETR_1"/>
    <property type="match status" value="1"/>
</dbReference>
<dbReference type="AlphaFoldDB" id="A0A7W9JDV6"/>
<evidence type="ECO:0000256" key="2">
    <source>
        <dbReference type="ARBA" id="ARBA00023125"/>
    </source>
</evidence>
<dbReference type="InterPro" id="IPR050109">
    <property type="entry name" value="HTH-type_TetR-like_transc_reg"/>
</dbReference>
<dbReference type="EMBL" id="JACHMY010000001">
    <property type="protein sequence ID" value="MBB5840174.1"/>
    <property type="molecule type" value="Genomic_DNA"/>
</dbReference>
<dbReference type="Pfam" id="PF00440">
    <property type="entry name" value="TetR_N"/>
    <property type="match status" value="1"/>
</dbReference>
<sequence>MPRSGLAARQRLLQAALDLFQEHGFDRTTTAQIARRAGVTERTFFHHFPDKREVLFGGQEHLRDLLRSAVRDAPGELSPLDVLLKAFQSLHEVMEDSRSYLQQRQQLIAATPALREREVAKLAYLADELTEALQEHAIPHQPAALAGHTAAAAFNIAASAWLADPTEPLNARLASAFEDLRFICTEQRSKDSERPANR</sequence>
<dbReference type="PANTHER" id="PTHR30055">
    <property type="entry name" value="HTH-TYPE TRANSCRIPTIONAL REGULATOR RUTR"/>
    <property type="match status" value="1"/>
</dbReference>
<feature type="domain" description="HTH tetR-type" evidence="5">
    <location>
        <begin position="6"/>
        <end position="66"/>
    </location>
</feature>
<dbReference type="SUPFAM" id="SSF46689">
    <property type="entry name" value="Homeodomain-like"/>
    <property type="match status" value="1"/>
</dbReference>
<dbReference type="InterPro" id="IPR001647">
    <property type="entry name" value="HTH_TetR"/>
</dbReference>
<feature type="DNA-binding region" description="H-T-H motif" evidence="4">
    <location>
        <begin position="29"/>
        <end position="48"/>
    </location>
</feature>
<evidence type="ECO:0000256" key="3">
    <source>
        <dbReference type="ARBA" id="ARBA00023163"/>
    </source>
</evidence>
<dbReference type="InterPro" id="IPR009057">
    <property type="entry name" value="Homeodomain-like_sf"/>
</dbReference>
<dbReference type="RefSeq" id="WP_184802340.1">
    <property type="nucleotide sequence ID" value="NZ_JACHMY010000001.1"/>
</dbReference>
<dbReference type="InterPro" id="IPR023772">
    <property type="entry name" value="DNA-bd_HTH_TetR-type_CS"/>
</dbReference>
<dbReference type="InterPro" id="IPR041347">
    <property type="entry name" value="MftR_C"/>
</dbReference>
<dbReference type="PROSITE" id="PS50977">
    <property type="entry name" value="HTH_TETR_2"/>
    <property type="match status" value="1"/>
</dbReference>
<evidence type="ECO:0000313" key="6">
    <source>
        <dbReference type="EMBL" id="MBB5840174.1"/>
    </source>
</evidence>
<evidence type="ECO:0000256" key="4">
    <source>
        <dbReference type="PROSITE-ProRule" id="PRU00335"/>
    </source>
</evidence>
<keyword evidence="1" id="KW-0805">Transcription regulation</keyword>
<dbReference type="Gene3D" id="1.10.357.10">
    <property type="entry name" value="Tetracycline Repressor, domain 2"/>
    <property type="match status" value="1"/>
</dbReference>
<name>A0A7W9JDV6_9ACTN</name>
<dbReference type="PRINTS" id="PR00455">
    <property type="entry name" value="HTHTETR"/>
</dbReference>
<protein>
    <submittedName>
        <fullName evidence="6">AcrR family transcriptional regulator</fullName>
    </submittedName>
</protein>